<feature type="coiled-coil region" evidence="1">
    <location>
        <begin position="96"/>
        <end position="130"/>
    </location>
</feature>
<evidence type="ECO:0000313" key="3">
    <source>
        <dbReference type="EMBL" id="KAK7899201.1"/>
    </source>
</evidence>
<reference evidence="4" key="1">
    <citation type="submission" date="2024-04" db="EMBL/GenBank/DDBJ databases">
        <title>Salinicola lusitanus LLJ914,a marine bacterium isolated from the Okinawa Trough.</title>
        <authorList>
            <person name="Li J."/>
        </authorList>
    </citation>
    <scope>NUCLEOTIDE SEQUENCE [LARGE SCALE GENOMIC DNA]</scope>
</reference>
<gene>
    <name evidence="3" type="ORF">WMY93_020054</name>
</gene>
<proteinExistence type="predicted"/>
<protein>
    <submittedName>
        <fullName evidence="3">Uncharacterized protein</fullName>
    </submittedName>
</protein>
<feature type="compositionally biased region" description="Basic and acidic residues" evidence="2">
    <location>
        <begin position="285"/>
        <end position="298"/>
    </location>
</feature>
<comment type="caution">
    <text evidence="3">The sequence shown here is derived from an EMBL/GenBank/DDBJ whole genome shotgun (WGS) entry which is preliminary data.</text>
</comment>
<evidence type="ECO:0000313" key="4">
    <source>
        <dbReference type="Proteomes" id="UP001460270"/>
    </source>
</evidence>
<sequence>MSKDWAEYTLEDDKFLYTGEFNLAEVLGDTSTPFHLQTPEAPKPEEAQSREELLSKQLEELQLLRERERLEYNIQLQASAEENTRLKRKTQNSQIITIHKQELTNKNNEIQSVNQQLEKTQQENHLLAKQVYIYKKSSDSNDKLLDELKLVAQTQLKEKSLQTTTQETSELEGVNEAMRKECEVLKEQLKTSREENIRLEGEAFAYEVQHLDSKLKCGHLETRCSDLQQELKRSDQQRLLLEIICTSLQQSLQISDGELIQQVQQNIAAEEAQKRSEEQAQTTSEHQRPLLEERDDLHWAGSPSSTPVPNPSPFLMPTPPQFPIPPTPHPSHAHY</sequence>
<organism evidence="3 4">
    <name type="scientific">Mugilogobius chulae</name>
    <name type="common">yellowstripe goby</name>
    <dbReference type="NCBI Taxonomy" id="88201"/>
    <lineage>
        <taxon>Eukaryota</taxon>
        <taxon>Metazoa</taxon>
        <taxon>Chordata</taxon>
        <taxon>Craniata</taxon>
        <taxon>Vertebrata</taxon>
        <taxon>Euteleostomi</taxon>
        <taxon>Actinopterygii</taxon>
        <taxon>Neopterygii</taxon>
        <taxon>Teleostei</taxon>
        <taxon>Neoteleostei</taxon>
        <taxon>Acanthomorphata</taxon>
        <taxon>Gobiaria</taxon>
        <taxon>Gobiiformes</taxon>
        <taxon>Gobioidei</taxon>
        <taxon>Gobiidae</taxon>
        <taxon>Gobionellinae</taxon>
        <taxon>Mugilogobius</taxon>
    </lineage>
</organism>
<evidence type="ECO:0000256" key="1">
    <source>
        <dbReference type="SAM" id="Coils"/>
    </source>
</evidence>
<feature type="compositionally biased region" description="Pro residues" evidence="2">
    <location>
        <begin position="306"/>
        <end position="329"/>
    </location>
</feature>
<name>A0AAW0NSW1_9GOBI</name>
<dbReference type="EMBL" id="JBBPFD010000014">
    <property type="protein sequence ID" value="KAK7899201.1"/>
    <property type="molecule type" value="Genomic_DNA"/>
</dbReference>
<dbReference type="Proteomes" id="UP001460270">
    <property type="component" value="Unassembled WGS sequence"/>
</dbReference>
<dbReference type="AlphaFoldDB" id="A0AAW0NSW1"/>
<evidence type="ECO:0000256" key="2">
    <source>
        <dbReference type="SAM" id="MobiDB-lite"/>
    </source>
</evidence>
<feature type="region of interest" description="Disordered" evidence="2">
    <location>
        <begin position="30"/>
        <end position="50"/>
    </location>
</feature>
<feature type="region of interest" description="Disordered" evidence="2">
    <location>
        <begin position="271"/>
        <end position="335"/>
    </location>
</feature>
<keyword evidence="1" id="KW-0175">Coiled coil</keyword>
<keyword evidence="4" id="KW-1185">Reference proteome</keyword>
<accession>A0AAW0NSW1</accession>